<comment type="caution">
    <text evidence="1">The sequence shown here is derived from an EMBL/GenBank/DDBJ whole genome shotgun (WGS) entry which is preliminary data.</text>
</comment>
<dbReference type="EMBL" id="CAJJDO010000192">
    <property type="protein sequence ID" value="CAD8213969.1"/>
    <property type="molecule type" value="Genomic_DNA"/>
</dbReference>
<evidence type="ECO:0000313" key="2">
    <source>
        <dbReference type="EMBL" id="CAD8213973.1"/>
    </source>
</evidence>
<accession>A0A8S1YJE3</accession>
<sequence length="125" mass="14805">MQEEEIQQFEGLIKQEQIFFLNQFSYSFYLITRNQISFSSNFIQHDLLLKPAIITNIEKIMHLRWADKEGKNQKKMDSGQLIRRTKIVMVAVVSIVCFQLTQLLRKYIFNDQEIGGGQQQGWKMD</sequence>
<protein>
    <submittedName>
        <fullName evidence="1">Uncharacterized protein</fullName>
    </submittedName>
</protein>
<name>A0A8S1YJE3_9CILI</name>
<keyword evidence="3" id="KW-1185">Reference proteome</keyword>
<gene>
    <name evidence="1" type="ORF">PPENT_87.1.T1920003</name>
    <name evidence="2" type="ORF">PPENT_87.1.T1920005</name>
</gene>
<reference evidence="1" key="1">
    <citation type="submission" date="2021-01" db="EMBL/GenBank/DDBJ databases">
        <authorList>
            <consortium name="Genoscope - CEA"/>
            <person name="William W."/>
        </authorList>
    </citation>
    <scope>NUCLEOTIDE SEQUENCE</scope>
</reference>
<proteinExistence type="predicted"/>
<evidence type="ECO:0000313" key="1">
    <source>
        <dbReference type="EMBL" id="CAD8213969.1"/>
    </source>
</evidence>
<evidence type="ECO:0000313" key="3">
    <source>
        <dbReference type="Proteomes" id="UP000689195"/>
    </source>
</evidence>
<dbReference type="EMBL" id="CAJJDO010000192">
    <property type="protein sequence ID" value="CAD8213973.1"/>
    <property type="molecule type" value="Genomic_DNA"/>
</dbReference>
<dbReference type="Proteomes" id="UP000689195">
    <property type="component" value="Unassembled WGS sequence"/>
</dbReference>
<dbReference type="AlphaFoldDB" id="A0A8S1YJE3"/>
<organism evidence="1 3">
    <name type="scientific">Paramecium pentaurelia</name>
    <dbReference type="NCBI Taxonomy" id="43138"/>
    <lineage>
        <taxon>Eukaryota</taxon>
        <taxon>Sar</taxon>
        <taxon>Alveolata</taxon>
        <taxon>Ciliophora</taxon>
        <taxon>Intramacronucleata</taxon>
        <taxon>Oligohymenophorea</taxon>
        <taxon>Peniculida</taxon>
        <taxon>Parameciidae</taxon>
        <taxon>Paramecium</taxon>
    </lineage>
</organism>